<dbReference type="Pfam" id="PF00389">
    <property type="entry name" value="2-Hacid_dh"/>
    <property type="match status" value="1"/>
</dbReference>
<dbReference type="GO" id="GO:0005829">
    <property type="term" value="C:cytosol"/>
    <property type="evidence" value="ECO:0007669"/>
    <property type="project" value="TreeGrafter"/>
</dbReference>
<evidence type="ECO:0000256" key="1">
    <source>
        <dbReference type="ARBA" id="ARBA00005854"/>
    </source>
</evidence>
<dbReference type="AlphaFoldDB" id="A0A9W4TW74"/>
<evidence type="ECO:0008006" key="8">
    <source>
        <dbReference type="Google" id="ProtNLM"/>
    </source>
</evidence>
<dbReference type="Gene3D" id="3.40.50.720">
    <property type="entry name" value="NAD(P)-binding Rossmann-like Domain"/>
    <property type="match status" value="2"/>
</dbReference>
<dbReference type="SUPFAM" id="SSF51735">
    <property type="entry name" value="NAD(P)-binding Rossmann-fold domains"/>
    <property type="match status" value="1"/>
</dbReference>
<protein>
    <recommendedName>
        <fullName evidence="8">Glyoxylate reductase</fullName>
    </recommendedName>
</protein>
<evidence type="ECO:0000256" key="2">
    <source>
        <dbReference type="ARBA" id="ARBA00023002"/>
    </source>
</evidence>
<dbReference type="InterPro" id="IPR006140">
    <property type="entry name" value="D-isomer_DH_NAD-bd"/>
</dbReference>
<gene>
    <name evidence="6" type="ORF">CANVERA_P2793</name>
</gene>
<dbReference type="Proteomes" id="UP001152885">
    <property type="component" value="Unassembled WGS sequence"/>
</dbReference>
<evidence type="ECO:0000256" key="3">
    <source>
        <dbReference type="RuleBase" id="RU003719"/>
    </source>
</evidence>
<sequence length="332" mass="37057">MAKVLKLGDFGSANEKCEELSKLAQVIECESKDREEFIKDLHDKYNDITHIARTYESVTQTGLFDQEIVKHLPQALKSISHNGAGFDQIKDIKGLTDRKIQVSNVTEPVEAPTACTAVYLVLSCLRNYQHGHSNIKNWERDGKAAGVEFGNSPEGKTVGILGMGGIGRAIRDRLKPFGFNIVYHNRSQLKPELENGAKYVSKEELYQSDVICISVPLNEKTRHSINKEEILKMKDGIIIVNTSRGAVIDEKILPELIKSGKIKSFGADVFENEPKISPELLELPQVVSLPHMGTHTYEAVKEMQEWTIDNVISCLKTGKVKSLIPEQGNVQF</sequence>
<dbReference type="CDD" id="cd12168">
    <property type="entry name" value="Mand_dh_like"/>
    <property type="match status" value="1"/>
</dbReference>
<comment type="caution">
    <text evidence="6">The sequence shown here is derived from an EMBL/GenBank/DDBJ whole genome shotgun (WGS) entry which is preliminary data.</text>
</comment>
<name>A0A9W4TW74_9ASCO</name>
<dbReference type="InterPro" id="IPR050223">
    <property type="entry name" value="D-isomer_2-hydroxyacid_DH"/>
</dbReference>
<accession>A0A9W4TW74</accession>
<dbReference type="PANTHER" id="PTHR10996">
    <property type="entry name" value="2-HYDROXYACID DEHYDROGENASE-RELATED"/>
    <property type="match status" value="1"/>
</dbReference>
<keyword evidence="2 3" id="KW-0560">Oxidoreductase</keyword>
<feature type="domain" description="D-isomer specific 2-hydroxyacid dehydrogenase catalytic" evidence="4">
    <location>
        <begin position="17"/>
        <end position="323"/>
    </location>
</feature>
<dbReference type="InterPro" id="IPR036291">
    <property type="entry name" value="NAD(P)-bd_dom_sf"/>
</dbReference>
<dbReference type="GO" id="GO:0016618">
    <property type="term" value="F:hydroxypyruvate reductase [NAD(P)H] activity"/>
    <property type="evidence" value="ECO:0007669"/>
    <property type="project" value="TreeGrafter"/>
</dbReference>
<dbReference type="InterPro" id="IPR006139">
    <property type="entry name" value="D-isomer_2_OHA_DH_cat_dom"/>
</dbReference>
<evidence type="ECO:0000313" key="7">
    <source>
        <dbReference type="Proteomes" id="UP001152885"/>
    </source>
</evidence>
<feature type="domain" description="D-isomer specific 2-hydroxyacid dehydrogenase NAD-binding" evidence="5">
    <location>
        <begin position="119"/>
        <end position="293"/>
    </location>
</feature>
<dbReference type="PROSITE" id="PS00671">
    <property type="entry name" value="D_2_HYDROXYACID_DH_3"/>
    <property type="match status" value="1"/>
</dbReference>
<proteinExistence type="inferred from homology"/>
<dbReference type="PROSITE" id="PS00065">
    <property type="entry name" value="D_2_HYDROXYACID_DH_1"/>
    <property type="match status" value="1"/>
</dbReference>
<evidence type="ECO:0000259" key="4">
    <source>
        <dbReference type="Pfam" id="PF00389"/>
    </source>
</evidence>
<dbReference type="Pfam" id="PF02826">
    <property type="entry name" value="2-Hacid_dh_C"/>
    <property type="match status" value="1"/>
</dbReference>
<evidence type="ECO:0000313" key="6">
    <source>
        <dbReference type="EMBL" id="CAI5758279.1"/>
    </source>
</evidence>
<dbReference type="InterPro" id="IPR029752">
    <property type="entry name" value="D-isomer_DH_CS1"/>
</dbReference>
<dbReference type="OrthoDB" id="9991913at2759"/>
<dbReference type="GO" id="GO:0051287">
    <property type="term" value="F:NAD binding"/>
    <property type="evidence" value="ECO:0007669"/>
    <property type="project" value="InterPro"/>
</dbReference>
<dbReference type="EMBL" id="CANTUO010000002">
    <property type="protein sequence ID" value="CAI5758279.1"/>
    <property type="molecule type" value="Genomic_DNA"/>
</dbReference>
<dbReference type="SUPFAM" id="SSF52283">
    <property type="entry name" value="Formate/glycerate dehydrogenase catalytic domain-like"/>
    <property type="match status" value="1"/>
</dbReference>
<reference evidence="6" key="1">
    <citation type="submission" date="2022-12" db="EMBL/GenBank/DDBJ databases">
        <authorList>
            <person name="Brejova B."/>
        </authorList>
    </citation>
    <scope>NUCLEOTIDE SEQUENCE</scope>
</reference>
<comment type="similarity">
    <text evidence="1 3">Belongs to the D-isomer specific 2-hydroxyacid dehydrogenase family.</text>
</comment>
<dbReference type="PANTHER" id="PTHR10996:SF257">
    <property type="entry name" value="GLYOXYLATE REDUCTASE 1"/>
    <property type="match status" value="1"/>
</dbReference>
<evidence type="ECO:0000259" key="5">
    <source>
        <dbReference type="Pfam" id="PF02826"/>
    </source>
</evidence>
<dbReference type="GO" id="GO:0030267">
    <property type="term" value="F:glyoxylate reductase (NADPH) activity"/>
    <property type="evidence" value="ECO:0007669"/>
    <property type="project" value="TreeGrafter"/>
</dbReference>
<dbReference type="InterPro" id="IPR029753">
    <property type="entry name" value="D-isomer_DH_CS"/>
</dbReference>
<keyword evidence="7" id="KW-1185">Reference proteome</keyword>
<organism evidence="6 7">
    <name type="scientific">Candida verbasci</name>
    <dbReference type="NCBI Taxonomy" id="1227364"/>
    <lineage>
        <taxon>Eukaryota</taxon>
        <taxon>Fungi</taxon>
        <taxon>Dikarya</taxon>
        <taxon>Ascomycota</taxon>
        <taxon>Saccharomycotina</taxon>
        <taxon>Pichiomycetes</taxon>
        <taxon>Debaryomycetaceae</taxon>
        <taxon>Candida/Lodderomyces clade</taxon>
        <taxon>Candida</taxon>
    </lineage>
</organism>